<dbReference type="AlphaFoldDB" id="A0A645BWI9"/>
<accession>A0A645BWI9</accession>
<name>A0A645BWI9_9ZZZZ</name>
<evidence type="ECO:0000256" key="1">
    <source>
        <dbReference type="SAM" id="MobiDB-lite"/>
    </source>
</evidence>
<protein>
    <submittedName>
        <fullName evidence="2">Uncharacterized protein</fullName>
    </submittedName>
</protein>
<evidence type="ECO:0000313" key="2">
    <source>
        <dbReference type="EMBL" id="MPM66124.1"/>
    </source>
</evidence>
<feature type="region of interest" description="Disordered" evidence="1">
    <location>
        <begin position="170"/>
        <end position="191"/>
    </location>
</feature>
<organism evidence="2">
    <name type="scientific">bioreactor metagenome</name>
    <dbReference type="NCBI Taxonomy" id="1076179"/>
    <lineage>
        <taxon>unclassified sequences</taxon>
        <taxon>metagenomes</taxon>
        <taxon>ecological metagenomes</taxon>
    </lineage>
</organism>
<gene>
    <name evidence="2" type="ORF">SDC9_113031</name>
</gene>
<comment type="caution">
    <text evidence="2">The sequence shown here is derived from an EMBL/GenBank/DDBJ whole genome shotgun (WGS) entry which is preliminary data.</text>
</comment>
<sequence length="191" mass="21558">MYAGPASVSYQHLDDLKTSCRDVLHDYNGDGSINVNYIEYSIYTDSNGDVLFDNQMNTFEMYRQQLLAGDAQIYLLESTYYDDLLDDDLLVPFVEFMDAAPADSYDAYSYMLGNLDIYKLPGFDQLPADTIICLRSKQTIGISENEAEERYQNALKAYKDIISFKLPETSAQTGTQTETDTGLQTETITGK</sequence>
<proteinExistence type="predicted"/>
<reference evidence="2" key="1">
    <citation type="submission" date="2019-08" db="EMBL/GenBank/DDBJ databases">
        <authorList>
            <person name="Kucharzyk K."/>
            <person name="Murdoch R.W."/>
            <person name="Higgins S."/>
            <person name="Loffler F."/>
        </authorList>
    </citation>
    <scope>NUCLEOTIDE SEQUENCE</scope>
</reference>
<dbReference type="EMBL" id="VSSQ01020900">
    <property type="protein sequence ID" value="MPM66124.1"/>
    <property type="molecule type" value="Genomic_DNA"/>
</dbReference>